<organism evidence="2 3">
    <name type="scientific">Brachybacterium alimentarium</name>
    <dbReference type="NCBI Taxonomy" id="47845"/>
    <lineage>
        <taxon>Bacteria</taxon>
        <taxon>Bacillati</taxon>
        <taxon>Actinomycetota</taxon>
        <taxon>Actinomycetes</taxon>
        <taxon>Micrococcales</taxon>
        <taxon>Dermabacteraceae</taxon>
        <taxon>Brachybacterium</taxon>
    </lineage>
</organism>
<sequence>MNAEPHPHDPQQQRPPDPSPTPERPEVSAVMAPEAIQAADVDRDQQAELDTEKPTRGVDWVRPSDLMARAGGALSRRGIDFQADLALRARTGIATGAKHLAASAKRLPPLSAFGRDEPAIESRGLGRE</sequence>
<evidence type="ECO:0000313" key="2">
    <source>
        <dbReference type="EMBL" id="PCC38996.1"/>
    </source>
</evidence>
<feature type="region of interest" description="Disordered" evidence="1">
    <location>
        <begin position="1"/>
        <end position="59"/>
    </location>
</feature>
<dbReference type="OrthoDB" id="3732531at2"/>
<dbReference type="EMBL" id="NRGR01000019">
    <property type="protein sequence ID" value="PCC38996.1"/>
    <property type="molecule type" value="Genomic_DNA"/>
</dbReference>
<evidence type="ECO:0000313" key="3">
    <source>
        <dbReference type="Proteomes" id="UP000218598"/>
    </source>
</evidence>
<accession>A0A2A3YI10</accession>
<dbReference type="Proteomes" id="UP000218598">
    <property type="component" value="Unassembled WGS sequence"/>
</dbReference>
<name>A0A2A3YI10_9MICO</name>
<keyword evidence="3" id="KW-1185">Reference proteome</keyword>
<gene>
    <name evidence="2" type="ORF">CIK66_11690</name>
</gene>
<proteinExistence type="predicted"/>
<reference evidence="2 3" key="1">
    <citation type="journal article" date="2017" name="Elife">
        <title>Extensive horizontal gene transfer in cheese-associated bacteria.</title>
        <authorList>
            <person name="Bonham K.S."/>
            <person name="Wolfe B.E."/>
            <person name="Dutton R.J."/>
        </authorList>
    </citation>
    <scope>NUCLEOTIDE SEQUENCE [LARGE SCALE GENOMIC DNA]</scope>
    <source>
        <strain evidence="2 3">341_9</strain>
    </source>
</reference>
<dbReference type="RefSeq" id="WP_096197291.1">
    <property type="nucleotide sequence ID" value="NZ_JBQQIN010000001.1"/>
</dbReference>
<feature type="compositionally biased region" description="Basic and acidic residues" evidence="1">
    <location>
        <begin position="40"/>
        <end position="56"/>
    </location>
</feature>
<feature type="compositionally biased region" description="Basic and acidic residues" evidence="1">
    <location>
        <begin position="1"/>
        <end position="11"/>
    </location>
</feature>
<protein>
    <submittedName>
        <fullName evidence="2">Uncharacterized protein</fullName>
    </submittedName>
</protein>
<comment type="caution">
    <text evidence="2">The sequence shown here is derived from an EMBL/GenBank/DDBJ whole genome shotgun (WGS) entry which is preliminary data.</text>
</comment>
<dbReference type="AlphaFoldDB" id="A0A2A3YI10"/>
<evidence type="ECO:0000256" key="1">
    <source>
        <dbReference type="SAM" id="MobiDB-lite"/>
    </source>
</evidence>
<feature type="compositionally biased region" description="Pro residues" evidence="1">
    <location>
        <begin position="13"/>
        <end position="22"/>
    </location>
</feature>